<reference evidence="6" key="1">
    <citation type="submission" date="2016-01" db="EMBL/GenBank/DDBJ databases">
        <authorList>
            <person name="Mcilroy J.S."/>
            <person name="Karst M S."/>
            <person name="Albertsen M."/>
        </authorList>
    </citation>
    <scope>NUCLEOTIDE SEQUENCE</scope>
    <source>
        <strain evidence="6">Cfx-K</strain>
    </source>
</reference>
<dbReference type="Gene3D" id="3.30.1330.30">
    <property type="match status" value="1"/>
</dbReference>
<evidence type="ECO:0000256" key="1">
    <source>
        <dbReference type="ARBA" id="ARBA00007228"/>
    </source>
</evidence>
<dbReference type="Gene3D" id="3.40.1280.10">
    <property type="match status" value="1"/>
</dbReference>
<dbReference type="OrthoDB" id="9794400at2"/>
<dbReference type="InterPro" id="IPR029028">
    <property type="entry name" value="Alpha/beta_knot_MTases"/>
</dbReference>
<comment type="similarity">
    <text evidence="1">Belongs to the class IV-like SAM-binding methyltransferase superfamily. RNA methyltransferase TrmH family.</text>
</comment>
<name>A0A160T0U6_9CHLR</name>
<accession>A0A160T0U6</accession>
<keyword evidence="3" id="KW-0808">Transferase</keyword>
<dbReference type="AlphaFoldDB" id="A0A160T0U6"/>
<dbReference type="InterPro" id="IPR051259">
    <property type="entry name" value="rRNA_Methyltransferase"/>
</dbReference>
<keyword evidence="7" id="KW-1185">Reference proteome</keyword>
<dbReference type="PANTHER" id="PTHR43191:SF2">
    <property type="entry name" value="RRNA METHYLTRANSFERASE 3, MITOCHONDRIAL"/>
    <property type="match status" value="1"/>
</dbReference>
<evidence type="ECO:0000256" key="2">
    <source>
        <dbReference type="ARBA" id="ARBA00022603"/>
    </source>
</evidence>
<evidence type="ECO:0000313" key="6">
    <source>
        <dbReference type="EMBL" id="CUS03591.2"/>
    </source>
</evidence>
<evidence type="ECO:0000259" key="5">
    <source>
        <dbReference type="Pfam" id="PF22435"/>
    </source>
</evidence>
<evidence type="ECO:0000313" key="7">
    <source>
        <dbReference type="Proteomes" id="UP000215027"/>
    </source>
</evidence>
<dbReference type="SUPFAM" id="SSF75217">
    <property type="entry name" value="alpha/beta knot"/>
    <property type="match status" value="1"/>
</dbReference>
<sequence>MITITSTQNPHVKNVIKLNDRRARDEARRTVVEGAREVGLALGRGVVPVEAFICPELIDGPAAETAARHLVTIGQTGMSEVFYVSPEVFAKMAYRGGSGGLLLVVAYRPARLDDIQIRGVPFLVIVEEAEKPGNLGAVLRTADAAGVDAVIVPIPPGSRGTDLHNPNVIRASLGAYFTVPAVAAPSDEAIAWLRAHDIAIVAATPAAETLYTAADLSGRVAVAVGSEAWGLGEAWLAAADVRVRIPMSGQVDSLNLSASAALLMYEVVRQRGGAGEQGGRGAGEIDS</sequence>
<evidence type="ECO:0000256" key="3">
    <source>
        <dbReference type="ARBA" id="ARBA00022679"/>
    </source>
</evidence>
<dbReference type="GO" id="GO:0003723">
    <property type="term" value="F:RNA binding"/>
    <property type="evidence" value="ECO:0007669"/>
    <property type="project" value="InterPro"/>
</dbReference>
<dbReference type="SUPFAM" id="SSF55315">
    <property type="entry name" value="L30e-like"/>
    <property type="match status" value="1"/>
</dbReference>
<dbReference type="GO" id="GO:0006396">
    <property type="term" value="P:RNA processing"/>
    <property type="evidence" value="ECO:0007669"/>
    <property type="project" value="InterPro"/>
</dbReference>
<dbReference type="RefSeq" id="WP_095043053.1">
    <property type="nucleotide sequence ID" value="NZ_LN890655.1"/>
</dbReference>
<dbReference type="GO" id="GO:0032259">
    <property type="term" value="P:methylation"/>
    <property type="evidence" value="ECO:0007669"/>
    <property type="project" value="UniProtKB-KW"/>
</dbReference>
<feature type="domain" description="tRNA/rRNA methyltransferase SpoU type" evidence="4">
    <location>
        <begin position="122"/>
        <end position="265"/>
    </location>
</feature>
<dbReference type="InterPro" id="IPR029026">
    <property type="entry name" value="tRNA_m1G_MTases_N"/>
</dbReference>
<dbReference type="InterPro" id="IPR029064">
    <property type="entry name" value="Ribosomal_eL30-like_sf"/>
</dbReference>
<dbReference type="GO" id="GO:0008173">
    <property type="term" value="F:RNA methyltransferase activity"/>
    <property type="evidence" value="ECO:0007669"/>
    <property type="project" value="InterPro"/>
</dbReference>
<gene>
    <name evidence="6" type="ORF">CFX0092_A1713</name>
</gene>
<dbReference type="Pfam" id="PF00588">
    <property type="entry name" value="SpoU_methylase"/>
    <property type="match status" value="1"/>
</dbReference>
<protein>
    <submittedName>
        <fullName evidence="6">rRNA methylase</fullName>
    </submittedName>
</protein>
<dbReference type="InterPro" id="IPR001537">
    <property type="entry name" value="SpoU_MeTrfase"/>
</dbReference>
<organism evidence="6 7">
    <name type="scientific">Candidatus Promineifilum breve</name>
    <dbReference type="NCBI Taxonomy" id="1806508"/>
    <lineage>
        <taxon>Bacteria</taxon>
        <taxon>Bacillati</taxon>
        <taxon>Chloroflexota</taxon>
        <taxon>Ardenticatenia</taxon>
        <taxon>Candidatus Promineifilales</taxon>
        <taxon>Candidatus Promineifilaceae</taxon>
        <taxon>Candidatus Promineifilum</taxon>
    </lineage>
</organism>
<dbReference type="Proteomes" id="UP000215027">
    <property type="component" value="Chromosome I"/>
</dbReference>
<evidence type="ECO:0000259" key="4">
    <source>
        <dbReference type="Pfam" id="PF00588"/>
    </source>
</evidence>
<dbReference type="InterPro" id="IPR053888">
    <property type="entry name" value="MRM3-like_sub_bind"/>
</dbReference>
<dbReference type="Pfam" id="PF22435">
    <property type="entry name" value="MRM3-like_sub_bind"/>
    <property type="match status" value="1"/>
</dbReference>
<feature type="domain" description="MRM3-like substrate binding" evidence="5">
    <location>
        <begin position="9"/>
        <end position="100"/>
    </location>
</feature>
<dbReference type="KEGG" id="pbf:CFX0092_A1713"/>
<dbReference type="PANTHER" id="PTHR43191">
    <property type="entry name" value="RRNA METHYLTRANSFERASE 3"/>
    <property type="match status" value="1"/>
</dbReference>
<dbReference type="EMBL" id="LN890655">
    <property type="protein sequence ID" value="CUS03591.2"/>
    <property type="molecule type" value="Genomic_DNA"/>
</dbReference>
<proteinExistence type="inferred from homology"/>
<keyword evidence="2 6" id="KW-0489">Methyltransferase</keyword>